<evidence type="ECO:0000313" key="3">
    <source>
        <dbReference type="Proteomes" id="UP000027265"/>
    </source>
</evidence>
<dbReference type="EMBL" id="KL197718">
    <property type="protein sequence ID" value="KDQ57871.1"/>
    <property type="molecule type" value="Genomic_DNA"/>
</dbReference>
<protein>
    <submittedName>
        <fullName evidence="2">Uncharacterized protein</fullName>
    </submittedName>
</protein>
<evidence type="ECO:0000256" key="1">
    <source>
        <dbReference type="SAM" id="MobiDB-lite"/>
    </source>
</evidence>
<accession>A0A067Q5K3</accession>
<dbReference type="Proteomes" id="UP000027265">
    <property type="component" value="Unassembled WGS sequence"/>
</dbReference>
<dbReference type="HOGENOM" id="CLU_1402621_0_0_1"/>
<name>A0A067Q5K3_9AGAM</name>
<sequence>MGPSDHHQLNDPLSSPKAATVPRSSSPALLSELQWDLGGPFKQCRDDFNNSQLAFSTSDDARNQLDLARATRDVCLGERQLAELRLRQSLASLRLRQQQLETARRRVNAANLHVGKIRAAIRKSGLSLQVGLPSQVYASLAKKLPPPLSDYDGISLDTAAAFPSSFESTELDSEMEFLSYEPEEEVAEGTKGSH</sequence>
<proteinExistence type="predicted"/>
<reference evidence="3" key="1">
    <citation type="journal article" date="2014" name="Proc. Natl. Acad. Sci. U.S.A.">
        <title>Extensive sampling of basidiomycete genomes demonstrates inadequacy of the white-rot/brown-rot paradigm for wood decay fungi.</title>
        <authorList>
            <person name="Riley R."/>
            <person name="Salamov A.A."/>
            <person name="Brown D.W."/>
            <person name="Nagy L.G."/>
            <person name="Floudas D."/>
            <person name="Held B.W."/>
            <person name="Levasseur A."/>
            <person name="Lombard V."/>
            <person name="Morin E."/>
            <person name="Otillar R."/>
            <person name="Lindquist E.A."/>
            <person name="Sun H."/>
            <person name="LaButti K.M."/>
            <person name="Schmutz J."/>
            <person name="Jabbour D."/>
            <person name="Luo H."/>
            <person name="Baker S.E."/>
            <person name="Pisabarro A.G."/>
            <person name="Walton J.D."/>
            <person name="Blanchette R.A."/>
            <person name="Henrissat B."/>
            <person name="Martin F."/>
            <person name="Cullen D."/>
            <person name="Hibbett D.S."/>
            <person name="Grigoriev I.V."/>
        </authorList>
    </citation>
    <scope>NUCLEOTIDE SEQUENCE [LARGE SCALE GENOMIC DNA]</scope>
    <source>
        <strain evidence="3">MUCL 33604</strain>
    </source>
</reference>
<keyword evidence="3" id="KW-1185">Reference proteome</keyword>
<dbReference type="InParanoid" id="A0A067Q5K3"/>
<gene>
    <name evidence="2" type="ORF">JAAARDRAFT_47144</name>
</gene>
<dbReference type="AlphaFoldDB" id="A0A067Q5K3"/>
<evidence type="ECO:0000313" key="2">
    <source>
        <dbReference type="EMBL" id="KDQ57871.1"/>
    </source>
</evidence>
<feature type="region of interest" description="Disordered" evidence="1">
    <location>
        <begin position="1"/>
        <end position="25"/>
    </location>
</feature>
<organism evidence="2 3">
    <name type="scientific">Jaapia argillacea MUCL 33604</name>
    <dbReference type="NCBI Taxonomy" id="933084"/>
    <lineage>
        <taxon>Eukaryota</taxon>
        <taxon>Fungi</taxon>
        <taxon>Dikarya</taxon>
        <taxon>Basidiomycota</taxon>
        <taxon>Agaricomycotina</taxon>
        <taxon>Agaricomycetes</taxon>
        <taxon>Agaricomycetidae</taxon>
        <taxon>Jaapiales</taxon>
        <taxon>Jaapiaceae</taxon>
        <taxon>Jaapia</taxon>
    </lineage>
</organism>